<evidence type="ECO:0000256" key="3">
    <source>
        <dbReference type="ARBA" id="ARBA00022729"/>
    </source>
</evidence>
<dbReference type="InterPro" id="IPR009045">
    <property type="entry name" value="Zn_M74/Hedgehog-like"/>
</dbReference>
<evidence type="ECO:0000256" key="8">
    <source>
        <dbReference type="SAM" id="SignalP"/>
    </source>
</evidence>
<dbReference type="Proteomes" id="UP000031599">
    <property type="component" value="Unassembled WGS sequence"/>
</dbReference>
<proteinExistence type="predicted"/>
<keyword evidence="5" id="KW-0378">Hydrolase</keyword>
<gene>
    <name evidence="9" type="ORF">DB30_06461</name>
</gene>
<keyword evidence="7" id="KW-0482">Metalloprotease</keyword>
<dbReference type="GO" id="GO:0046872">
    <property type="term" value="F:metal ion binding"/>
    <property type="evidence" value="ECO:0007669"/>
    <property type="project" value="UniProtKB-KW"/>
</dbReference>
<reference evidence="9 10" key="1">
    <citation type="submission" date="2014-12" db="EMBL/GenBank/DDBJ databases">
        <title>Genome assembly of Enhygromyxa salina DSM 15201.</title>
        <authorList>
            <person name="Sharma G."/>
            <person name="Subramanian S."/>
        </authorList>
    </citation>
    <scope>NUCLEOTIDE SEQUENCE [LARGE SCALE GENOMIC DNA]</scope>
    <source>
        <strain evidence="9 10">DSM 15201</strain>
    </source>
</reference>
<dbReference type="InterPro" id="IPR005073">
    <property type="entry name" value="Peptidase_M74"/>
</dbReference>
<feature type="signal peptide" evidence="8">
    <location>
        <begin position="1"/>
        <end position="25"/>
    </location>
</feature>
<dbReference type="SUPFAM" id="SSF55166">
    <property type="entry name" value="Hedgehog/DD-peptidase"/>
    <property type="match status" value="1"/>
</dbReference>
<comment type="caution">
    <text evidence="9">The sequence shown here is derived from an EMBL/GenBank/DDBJ whole genome shotgun (WGS) entry which is preliminary data.</text>
</comment>
<dbReference type="GO" id="GO:0008237">
    <property type="term" value="F:metallopeptidase activity"/>
    <property type="evidence" value="ECO:0007669"/>
    <property type="project" value="UniProtKB-KW"/>
</dbReference>
<evidence type="ECO:0000256" key="1">
    <source>
        <dbReference type="ARBA" id="ARBA00022670"/>
    </source>
</evidence>
<dbReference type="EMBL" id="JMCC02000068">
    <property type="protein sequence ID" value="KIG14650.1"/>
    <property type="molecule type" value="Genomic_DNA"/>
</dbReference>
<dbReference type="GO" id="GO:0030288">
    <property type="term" value="C:outer membrane-bounded periplasmic space"/>
    <property type="evidence" value="ECO:0007669"/>
    <property type="project" value="InterPro"/>
</dbReference>
<dbReference type="GO" id="GO:0004252">
    <property type="term" value="F:serine-type endopeptidase activity"/>
    <property type="evidence" value="ECO:0007669"/>
    <property type="project" value="InterPro"/>
</dbReference>
<dbReference type="Pfam" id="PF03411">
    <property type="entry name" value="Peptidase_M74"/>
    <property type="match status" value="1"/>
</dbReference>
<evidence type="ECO:0000256" key="4">
    <source>
        <dbReference type="ARBA" id="ARBA00022764"/>
    </source>
</evidence>
<protein>
    <recommendedName>
        <fullName evidence="11">Penicillin-insensitive murein endopeptidase</fullName>
    </recommendedName>
</protein>
<evidence type="ECO:0000256" key="7">
    <source>
        <dbReference type="ARBA" id="ARBA00023049"/>
    </source>
</evidence>
<sequence length="295" mass="33579">MAASVVTKMFAALALVGVAASVGCATPGHWTDYTSVSVGRAAGGRIHRPIEMPTRGPGYKVPATWRERGNQWGTTELVATIERAAANVQQGRRRVTLGVADLSPKRGGKTIWHASHQSGRDVDLIFYAVNEQGRQLPPPEVEMVHFDEDGHPFVPRHMRATGYEEPTWSQRRFDDANNWALVEALLSDRSIRVQWIFVSSKLEQRLLRWAERHDRPRWVIEYGREVMKQPSARAPHDDHFHVRLYCSRADRELGCTDTGPIWHHEKKTYKYVGPERYEPTVTKALLSRPLFFLHG</sequence>
<evidence type="ECO:0000256" key="5">
    <source>
        <dbReference type="ARBA" id="ARBA00022801"/>
    </source>
</evidence>
<accession>A0A0C2CYD8</accession>
<evidence type="ECO:0000313" key="10">
    <source>
        <dbReference type="Proteomes" id="UP000031599"/>
    </source>
</evidence>
<keyword evidence="4" id="KW-0574">Periplasm</keyword>
<organism evidence="9 10">
    <name type="scientific">Enhygromyxa salina</name>
    <dbReference type="NCBI Taxonomy" id="215803"/>
    <lineage>
        <taxon>Bacteria</taxon>
        <taxon>Pseudomonadati</taxon>
        <taxon>Myxococcota</taxon>
        <taxon>Polyangia</taxon>
        <taxon>Nannocystales</taxon>
        <taxon>Nannocystaceae</taxon>
        <taxon>Enhygromyxa</taxon>
    </lineage>
</organism>
<evidence type="ECO:0000256" key="6">
    <source>
        <dbReference type="ARBA" id="ARBA00022833"/>
    </source>
</evidence>
<dbReference type="Gene3D" id="3.30.1380.10">
    <property type="match status" value="1"/>
</dbReference>
<evidence type="ECO:0000313" key="9">
    <source>
        <dbReference type="EMBL" id="KIG14650.1"/>
    </source>
</evidence>
<dbReference type="GO" id="GO:0006508">
    <property type="term" value="P:proteolysis"/>
    <property type="evidence" value="ECO:0007669"/>
    <property type="project" value="UniProtKB-KW"/>
</dbReference>
<keyword evidence="6" id="KW-0862">Zinc</keyword>
<keyword evidence="3 8" id="KW-0732">Signal</keyword>
<evidence type="ECO:0008006" key="11">
    <source>
        <dbReference type="Google" id="ProtNLM"/>
    </source>
</evidence>
<name>A0A0C2CYD8_9BACT</name>
<dbReference type="AlphaFoldDB" id="A0A0C2CYD8"/>
<feature type="chain" id="PRO_5002163932" description="Penicillin-insensitive murein endopeptidase" evidence="8">
    <location>
        <begin position="26"/>
        <end position="295"/>
    </location>
</feature>
<keyword evidence="2" id="KW-0479">Metal-binding</keyword>
<evidence type="ECO:0000256" key="2">
    <source>
        <dbReference type="ARBA" id="ARBA00022723"/>
    </source>
</evidence>
<keyword evidence="1" id="KW-0645">Protease</keyword>